<evidence type="ECO:0000256" key="3">
    <source>
        <dbReference type="ARBA" id="ARBA00047960"/>
    </source>
</evidence>
<dbReference type="GO" id="GO:0005737">
    <property type="term" value="C:cytoplasm"/>
    <property type="evidence" value="ECO:0007669"/>
    <property type="project" value="TreeGrafter"/>
</dbReference>
<dbReference type="SUPFAM" id="SSF47616">
    <property type="entry name" value="GST C-terminal domain-like"/>
    <property type="match status" value="1"/>
</dbReference>
<feature type="domain" description="GST C-terminal" evidence="6">
    <location>
        <begin position="91"/>
        <end position="215"/>
    </location>
</feature>
<evidence type="ECO:0000256" key="1">
    <source>
        <dbReference type="ARBA" id="ARBA00012452"/>
    </source>
</evidence>
<dbReference type="FunFam" id="1.20.1050.10:FF:000018">
    <property type="entry name" value="Glutathione S-transferase U20"/>
    <property type="match status" value="1"/>
</dbReference>
<dbReference type="SFLD" id="SFLDG01152">
    <property type="entry name" value="Main.3:_Omega-_and_Tau-like"/>
    <property type="match status" value="1"/>
</dbReference>
<dbReference type="InterPro" id="IPR036282">
    <property type="entry name" value="Glutathione-S-Trfase_C_sf"/>
</dbReference>
<dbReference type="Pfam" id="PF02798">
    <property type="entry name" value="GST_N"/>
    <property type="match status" value="1"/>
</dbReference>
<protein>
    <recommendedName>
        <fullName evidence="1">glutathione transferase</fullName>
        <ecNumber evidence="1">2.5.1.18</ecNumber>
    </recommendedName>
</protein>
<accession>A0A6N2CD32</accession>
<dbReference type="SFLD" id="SFLDS00019">
    <property type="entry name" value="Glutathione_Transferase_(cytos"/>
    <property type="match status" value="1"/>
</dbReference>
<evidence type="ECO:0000313" key="7">
    <source>
        <dbReference type="EMBL" id="TMX05577.1"/>
    </source>
</evidence>
<dbReference type="SUPFAM" id="SSF52833">
    <property type="entry name" value="Thioredoxin-like"/>
    <property type="match status" value="1"/>
</dbReference>
<name>A0A6N2CD32_SOLCI</name>
<dbReference type="AlphaFoldDB" id="A0A6N2CD32"/>
<dbReference type="PANTHER" id="PTHR11260:SF547">
    <property type="entry name" value="GLUTATHIONE S-TRANSFERASE"/>
    <property type="match status" value="1"/>
</dbReference>
<dbReference type="InterPro" id="IPR004045">
    <property type="entry name" value="Glutathione_S-Trfase_N"/>
</dbReference>
<keyword evidence="2" id="KW-0808">Transferase</keyword>
<dbReference type="InterPro" id="IPR004046">
    <property type="entry name" value="GST_C"/>
</dbReference>
<dbReference type="InterPro" id="IPR010987">
    <property type="entry name" value="Glutathione-S-Trfase_C-like"/>
</dbReference>
<evidence type="ECO:0000259" key="6">
    <source>
        <dbReference type="PROSITE" id="PS50405"/>
    </source>
</evidence>
<comment type="caution">
    <text evidence="7">The sequence shown here is derived from an EMBL/GenBank/DDBJ whole genome shotgun (WGS) entry which is preliminary data.</text>
</comment>
<dbReference type="InterPro" id="IPR045073">
    <property type="entry name" value="Omega/Tau-like"/>
</dbReference>
<reference evidence="7" key="1">
    <citation type="submission" date="2019-05" db="EMBL/GenBank/DDBJ databases">
        <title>The de novo reference genome and transcriptome assemblies of the wild tomato species Solanum chilense.</title>
        <authorList>
            <person name="Stam R."/>
            <person name="Nosenko T."/>
            <person name="Hoerger A.C."/>
            <person name="Stephan W."/>
            <person name="Seidel M.A."/>
            <person name="Kuhn J.M.M."/>
            <person name="Haberer G."/>
            <person name="Tellier A."/>
        </authorList>
    </citation>
    <scope>NUCLEOTIDE SEQUENCE</scope>
    <source>
        <tissue evidence="7">Mature leaves</tissue>
    </source>
</reference>
<dbReference type="GO" id="GO:0004364">
    <property type="term" value="F:glutathione transferase activity"/>
    <property type="evidence" value="ECO:0007669"/>
    <property type="project" value="UniProtKB-EC"/>
</dbReference>
<evidence type="ECO:0000259" key="5">
    <source>
        <dbReference type="PROSITE" id="PS50404"/>
    </source>
</evidence>
<dbReference type="CDD" id="cd03185">
    <property type="entry name" value="GST_C_Tau"/>
    <property type="match status" value="1"/>
</dbReference>
<dbReference type="InterPro" id="IPR036249">
    <property type="entry name" value="Thioredoxin-like_sf"/>
</dbReference>
<evidence type="ECO:0000256" key="4">
    <source>
        <dbReference type="RuleBase" id="RU003494"/>
    </source>
</evidence>
<comment type="similarity">
    <text evidence="4">Belongs to the GST superfamily.</text>
</comment>
<dbReference type="InterPro" id="IPR040079">
    <property type="entry name" value="Glutathione_S-Trfase"/>
</dbReference>
<gene>
    <name evidence="7" type="ORF">EJD97_016324</name>
</gene>
<comment type="catalytic activity">
    <reaction evidence="3">
        <text>RX + glutathione = an S-substituted glutathione + a halide anion + H(+)</text>
        <dbReference type="Rhea" id="RHEA:16437"/>
        <dbReference type="ChEBI" id="CHEBI:15378"/>
        <dbReference type="ChEBI" id="CHEBI:16042"/>
        <dbReference type="ChEBI" id="CHEBI:17792"/>
        <dbReference type="ChEBI" id="CHEBI:57925"/>
        <dbReference type="ChEBI" id="CHEBI:90779"/>
        <dbReference type="EC" id="2.5.1.18"/>
    </reaction>
</comment>
<dbReference type="EMBL" id="RXGB01000043">
    <property type="protein sequence ID" value="TMX05577.1"/>
    <property type="molecule type" value="Genomic_DNA"/>
</dbReference>
<dbReference type="PROSITE" id="PS50404">
    <property type="entry name" value="GST_NTER"/>
    <property type="match status" value="1"/>
</dbReference>
<dbReference type="PROSITE" id="PS50405">
    <property type="entry name" value="GST_CTER"/>
    <property type="match status" value="1"/>
</dbReference>
<dbReference type="CDD" id="cd03058">
    <property type="entry name" value="GST_N_Tau"/>
    <property type="match status" value="1"/>
</dbReference>
<sequence length="222" mass="25468">MSKDDELRLLDFWASPFCMRVKIALSEKGVAYESQQEDLFGGKSDVLLKSNPIYEKVPVLLDNGKPIVESNNIVYYIDDKYPSTNPLLPSCAYGRSRARFWADFIDKKIFEGGTCIWKSKGEELEIAKKDFIEILKKLEGAMGDKDYFGGDNFGYVDVIAIAMTSWFHAYEVFGDFKVEQECPKFGCWMKRCLERESVSSVLPDPEKIYQCVVMLRKMHGIE</sequence>
<dbReference type="EC" id="2.5.1.18" evidence="1"/>
<organism evidence="7">
    <name type="scientific">Solanum chilense</name>
    <name type="common">Tomato</name>
    <name type="synonym">Lycopersicon chilense</name>
    <dbReference type="NCBI Taxonomy" id="4083"/>
    <lineage>
        <taxon>Eukaryota</taxon>
        <taxon>Viridiplantae</taxon>
        <taxon>Streptophyta</taxon>
        <taxon>Embryophyta</taxon>
        <taxon>Tracheophyta</taxon>
        <taxon>Spermatophyta</taxon>
        <taxon>Magnoliopsida</taxon>
        <taxon>eudicotyledons</taxon>
        <taxon>Gunneridae</taxon>
        <taxon>Pentapetalae</taxon>
        <taxon>asterids</taxon>
        <taxon>lamiids</taxon>
        <taxon>Solanales</taxon>
        <taxon>Solanaceae</taxon>
        <taxon>Solanoideae</taxon>
        <taxon>Solaneae</taxon>
        <taxon>Solanum</taxon>
        <taxon>Solanum subgen. Lycopersicon</taxon>
    </lineage>
</organism>
<evidence type="ECO:0000256" key="2">
    <source>
        <dbReference type="ARBA" id="ARBA00022679"/>
    </source>
</evidence>
<dbReference type="PANTHER" id="PTHR11260">
    <property type="entry name" value="GLUTATHIONE S-TRANSFERASE, GST, SUPERFAMILY, GST DOMAIN CONTAINING"/>
    <property type="match status" value="1"/>
</dbReference>
<proteinExistence type="inferred from homology"/>
<dbReference type="Gene3D" id="3.40.30.10">
    <property type="entry name" value="Glutaredoxin"/>
    <property type="match status" value="1"/>
</dbReference>
<dbReference type="Gene3D" id="1.20.1050.10">
    <property type="match status" value="1"/>
</dbReference>
<dbReference type="SFLD" id="SFLDG00358">
    <property type="entry name" value="Main_(cytGST)"/>
    <property type="match status" value="1"/>
</dbReference>
<dbReference type="FunFam" id="3.40.30.10:FF:000014">
    <property type="entry name" value="Tau class glutathione S-transferase"/>
    <property type="match status" value="1"/>
</dbReference>
<dbReference type="Pfam" id="PF00043">
    <property type="entry name" value="GST_C"/>
    <property type="match status" value="1"/>
</dbReference>
<dbReference type="InterPro" id="IPR045074">
    <property type="entry name" value="GST_C_Tau"/>
</dbReference>
<dbReference type="GO" id="GO:0006749">
    <property type="term" value="P:glutathione metabolic process"/>
    <property type="evidence" value="ECO:0007669"/>
    <property type="project" value="InterPro"/>
</dbReference>
<feature type="domain" description="GST N-terminal" evidence="5">
    <location>
        <begin position="5"/>
        <end position="85"/>
    </location>
</feature>